<dbReference type="EMBL" id="PZKL01000037">
    <property type="protein sequence ID" value="PTH80105.1"/>
    <property type="molecule type" value="Genomic_DNA"/>
</dbReference>
<dbReference type="PROSITE" id="PS50005">
    <property type="entry name" value="TPR"/>
    <property type="match status" value="1"/>
</dbReference>
<reference evidence="2 3" key="1">
    <citation type="submission" date="2018-03" db="EMBL/GenBank/DDBJ databases">
        <title>Aeromonas veronii whole genome sequencing and analysis.</title>
        <authorList>
            <person name="Xie H."/>
            <person name="Liu T."/>
            <person name="Wang K."/>
        </authorList>
    </citation>
    <scope>NUCLEOTIDE SEQUENCE [LARGE SCALE GENOMIC DNA]</scope>
    <source>
        <strain evidence="2 3">XH.VA.1</strain>
    </source>
</reference>
<comment type="caution">
    <text evidence="2">The sequence shown here is derived from an EMBL/GenBank/DDBJ whole genome shotgun (WGS) entry which is preliminary data.</text>
</comment>
<evidence type="ECO:0000256" key="1">
    <source>
        <dbReference type="PROSITE-ProRule" id="PRU00339"/>
    </source>
</evidence>
<dbReference type="Gene3D" id="3.40.50.2300">
    <property type="match status" value="1"/>
</dbReference>
<dbReference type="Gene3D" id="1.25.40.10">
    <property type="entry name" value="Tetratricopeptide repeat domain"/>
    <property type="match status" value="1"/>
</dbReference>
<proteinExistence type="predicted"/>
<dbReference type="SUPFAM" id="SSF52172">
    <property type="entry name" value="CheY-like"/>
    <property type="match status" value="1"/>
</dbReference>
<sequence length="532" mass="60696">MKALFILSQQNIYLDIWKRIASSLGFSKIDVVSTGEDANNAFVQDNDYNLVICDDHLYGRLNGCVTFEGLRLSKRMKCTTAFMLTSSGTISDFYIMPLRTRPDFVVTKPYNSKAFENGIKCCLENLKETMSIREKICESDNEDALNDCIAANKIKPNGWIRNLHCEILFSSGKFTDVIDFCLKEIREYKSHWAIILLVQAYLSIERHGDAIKLINGLPEALKSSATVLRLLSECYVSIGQFDLASTYLNKAIVSCPDNHSFYDYQAEVSFADGEYKLSLRSIMRSIEMTMDTPMESKERYSKLSKMTFKYSEQDGEKDSKLMANTGKLMSFGYNKYPTMHEFNLCAQMFSVLALQYKGEVESAAFQFSEMVNHFSANEDYVMDSIIACQILSLSDGLPLSLSTREQVAAWVASDQPTLSEQRSRPRVNVMERADMLFAQASVAFKEKQLDEAERLIQKGLVLVPSHSGLNILLIEIFLELSLRNMHGIDRLINNSFRCFERIPVQKEDSPLYQRYLTIKSELHRISMKKLND</sequence>
<protein>
    <submittedName>
        <fullName evidence="2">Uncharacterized protein</fullName>
    </submittedName>
</protein>
<dbReference type="InterPro" id="IPR019734">
    <property type="entry name" value="TPR_rpt"/>
</dbReference>
<dbReference type="RefSeq" id="WP_107683988.1">
    <property type="nucleotide sequence ID" value="NZ_PZKL01000037.1"/>
</dbReference>
<name>A0A2T4MZT3_AERVE</name>
<feature type="repeat" description="TPR" evidence="1">
    <location>
        <begin position="225"/>
        <end position="258"/>
    </location>
</feature>
<evidence type="ECO:0000313" key="2">
    <source>
        <dbReference type="EMBL" id="PTH80105.1"/>
    </source>
</evidence>
<dbReference type="Proteomes" id="UP000241986">
    <property type="component" value="Unassembled WGS sequence"/>
</dbReference>
<dbReference type="InterPro" id="IPR011990">
    <property type="entry name" value="TPR-like_helical_dom_sf"/>
</dbReference>
<organism evidence="2 3">
    <name type="scientific">Aeromonas veronii</name>
    <dbReference type="NCBI Taxonomy" id="654"/>
    <lineage>
        <taxon>Bacteria</taxon>
        <taxon>Pseudomonadati</taxon>
        <taxon>Pseudomonadota</taxon>
        <taxon>Gammaproteobacteria</taxon>
        <taxon>Aeromonadales</taxon>
        <taxon>Aeromonadaceae</taxon>
        <taxon>Aeromonas</taxon>
    </lineage>
</organism>
<gene>
    <name evidence="2" type="ORF">DAA48_16205</name>
</gene>
<dbReference type="AlphaFoldDB" id="A0A2T4MZT3"/>
<dbReference type="SMART" id="SM00028">
    <property type="entry name" value="TPR"/>
    <property type="match status" value="2"/>
</dbReference>
<dbReference type="SUPFAM" id="SSF48452">
    <property type="entry name" value="TPR-like"/>
    <property type="match status" value="1"/>
</dbReference>
<keyword evidence="1" id="KW-0802">TPR repeat</keyword>
<dbReference type="InterPro" id="IPR011006">
    <property type="entry name" value="CheY-like_superfamily"/>
</dbReference>
<accession>A0A2T4MZT3</accession>
<evidence type="ECO:0000313" key="3">
    <source>
        <dbReference type="Proteomes" id="UP000241986"/>
    </source>
</evidence>